<name>A0A918FES6_AGRME</name>
<accession>A0A918FES6</accession>
<comment type="caution">
    <text evidence="2">The sequence shown here is derived from an EMBL/GenBank/DDBJ whole genome shotgun (WGS) entry which is preliminary data.</text>
</comment>
<dbReference type="Proteomes" id="UP000610303">
    <property type="component" value="Unassembled WGS sequence"/>
</dbReference>
<dbReference type="Gene3D" id="3.40.430.10">
    <property type="entry name" value="Dihydrofolate Reductase, subunit A"/>
    <property type="match status" value="1"/>
</dbReference>
<feature type="domain" description="Bacterial bifunctional deaminase-reductase C-terminal" evidence="1">
    <location>
        <begin position="6"/>
        <end position="165"/>
    </location>
</feature>
<dbReference type="AlphaFoldDB" id="A0A918FES6"/>
<evidence type="ECO:0000313" key="2">
    <source>
        <dbReference type="EMBL" id="GGR31385.1"/>
    </source>
</evidence>
<evidence type="ECO:0000313" key="3">
    <source>
        <dbReference type="Proteomes" id="UP000610303"/>
    </source>
</evidence>
<dbReference type="InterPro" id="IPR002734">
    <property type="entry name" value="RibDG_C"/>
</dbReference>
<proteinExistence type="predicted"/>
<dbReference type="SUPFAM" id="SSF53597">
    <property type="entry name" value="Dihydrofolate reductase-like"/>
    <property type="match status" value="1"/>
</dbReference>
<dbReference type="PANTHER" id="PTHR38011">
    <property type="entry name" value="DIHYDROFOLATE REDUCTASE FAMILY PROTEIN (AFU_ORTHOLOGUE AFUA_8G06820)"/>
    <property type="match status" value="1"/>
</dbReference>
<reference evidence="2" key="2">
    <citation type="submission" date="2020-09" db="EMBL/GenBank/DDBJ databases">
        <authorList>
            <person name="Sun Q."/>
            <person name="Ohkuma M."/>
        </authorList>
    </citation>
    <scope>NUCLEOTIDE SEQUENCE</scope>
    <source>
        <strain evidence="2">JCM 3346</strain>
    </source>
</reference>
<sequence length="203" mass="21817">MGIISADVFLTLDGVYQAPGGPDEDPSGGFPFGGWQGAYWSDEGGEVVGAELARLDALLLGRRTYDIFAAYWPQQEDEIGAKFNAVPKFVASRTIGEPEWAGTTVVRDPAAELAEVKERFDEIHVIGSGELTRALIAADLLDRLHLYVYPIVLGRGRRLFDGVVPAAFRLSEPARTLPKGAVSLVYERAGEPVTGIDIGALDG</sequence>
<protein>
    <submittedName>
        <fullName evidence="2">Deaminase reductase</fullName>
    </submittedName>
</protein>
<dbReference type="InterPro" id="IPR050765">
    <property type="entry name" value="Riboflavin_Biosynth_HTPR"/>
</dbReference>
<dbReference type="EMBL" id="BMRJ01000002">
    <property type="protein sequence ID" value="GGR31385.1"/>
    <property type="molecule type" value="Genomic_DNA"/>
</dbReference>
<dbReference type="InterPro" id="IPR024072">
    <property type="entry name" value="DHFR-like_dom_sf"/>
</dbReference>
<evidence type="ECO:0000259" key="1">
    <source>
        <dbReference type="Pfam" id="PF01872"/>
    </source>
</evidence>
<dbReference type="GO" id="GO:0008703">
    <property type="term" value="F:5-amino-6-(5-phosphoribosylamino)uracil reductase activity"/>
    <property type="evidence" value="ECO:0007669"/>
    <property type="project" value="InterPro"/>
</dbReference>
<dbReference type="GO" id="GO:0009231">
    <property type="term" value="P:riboflavin biosynthetic process"/>
    <property type="evidence" value="ECO:0007669"/>
    <property type="project" value="InterPro"/>
</dbReference>
<dbReference type="RefSeq" id="WP_189085859.1">
    <property type="nucleotide sequence ID" value="NZ_BMRJ01000002.1"/>
</dbReference>
<organism evidence="2 3">
    <name type="scientific">Agromyces mediolanus</name>
    <name type="common">Corynebacterium mediolanum</name>
    <dbReference type="NCBI Taxonomy" id="41986"/>
    <lineage>
        <taxon>Bacteria</taxon>
        <taxon>Bacillati</taxon>
        <taxon>Actinomycetota</taxon>
        <taxon>Actinomycetes</taxon>
        <taxon>Micrococcales</taxon>
        <taxon>Microbacteriaceae</taxon>
        <taxon>Agromyces</taxon>
    </lineage>
</organism>
<keyword evidence="3" id="KW-1185">Reference proteome</keyword>
<gene>
    <name evidence="2" type="ORF">GCM10010196_27060</name>
</gene>
<dbReference type="PANTHER" id="PTHR38011:SF2">
    <property type="entry name" value="BIFUNCTIONAL DEAMINASE-REDUCTASE DOMAIN PROTEIN"/>
    <property type="match status" value="1"/>
</dbReference>
<reference evidence="2" key="1">
    <citation type="journal article" date="2014" name="Int. J. Syst. Evol. Microbiol.">
        <title>Complete genome sequence of Corynebacterium casei LMG S-19264T (=DSM 44701T), isolated from a smear-ripened cheese.</title>
        <authorList>
            <consortium name="US DOE Joint Genome Institute (JGI-PGF)"/>
            <person name="Walter F."/>
            <person name="Albersmeier A."/>
            <person name="Kalinowski J."/>
            <person name="Ruckert C."/>
        </authorList>
    </citation>
    <scope>NUCLEOTIDE SEQUENCE</scope>
    <source>
        <strain evidence="2">JCM 3346</strain>
    </source>
</reference>
<dbReference type="Pfam" id="PF01872">
    <property type="entry name" value="RibD_C"/>
    <property type="match status" value="1"/>
</dbReference>